<dbReference type="AlphaFoldDB" id="X1AEI2"/>
<dbReference type="EMBL" id="BART01013778">
    <property type="protein sequence ID" value="GAG81005.1"/>
    <property type="molecule type" value="Genomic_DNA"/>
</dbReference>
<comment type="caution">
    <text evidence="1">The sequence shown here is derived from an EMBL/GenBank/DDBJ whole genome shotgun (WGS) entry which is preliminary data.</text>
</comment>
<protein>
    <submittedName>
        <fullName evidence="1">Uncharacterized protein</fullName>
    </submittedName>
</protein>
<proteinExistence type="predicted"/>
<accession>X1AEI2</accession>
<sequence length="57" mass="6794">MDGESRRMCPSCDNTQHKFIYEETDKTHIMMDYPRIYGKKYKCGQCGTEWRVPVSLE</sequence>
<gene>
    <name evidence="1" type="ORF">S01H4_27953</name>
</gene>
<name>X1AEI2_9ZZZZ</name>
<organism evidence="1">
    <name type="scientific">marine sediment metagenome</name>
    <dbReference type="NCBI Taxonomy" id="412755"/>
    <lineage>
        <taxon>unclassified sequences</taxon>
        <taxon>metagenomes</taxon>
        <taxon>ecological metagenomes</taxon>
    </lineage>
</organism>
<reference evidence="1" key="1">
    <citation type="journal article" date="2014" name="Front. Microbiol.">
        <title>High frequency of phylogenetically diverse reductive dehalogenase-homologous genes in deep subseafloor sedimentary metagenomes.</title>
        <authorList>
            <person name="Kawai M."/>
            <person name="Futagami T."/>
            <person name="Toyoda A."/>
            <person name="Takaki Y."/>
            <person name="Nishi S."/>
            <person name="Hori S."/>
            <person name="Arai W."/>
            <person name="Tsubouchi T."/>
            <person name="Morono Y."/>
            <person name="Uchiyama I."/>
            <person name="Ito T."/>
            <person name="Fujiyama A."/>
            <person name="Inagaki F."/>
            <person name="Takami H."/>
        </authorList>
    </citation>
    <scope>NUCLEOTIDE SEQUENCE</scope>
    <source>
        <strain evidence="1">Expedition CK06-06</strain>
    </source>
</reference>
<evidence type="ECO:0000313" key="1">
    <source>
        <dbReference type="EMBL" id="GAG81005.1"/>
    </source>
</evidence>